<evidence type="ECO:0000259" key="5">
    <source>
        <dbReference type="Pfam" id="PF07992"/>
    </source>
</evidence>
<gene>
    <name evidence="7" type="ORF">KSS89_24525</name>
</gene>
<evidence type="ECO:0000259" key="6">
    <source>
        <dbReference type="Pfam" id="PF14759"/>
    </source>
</evidence>
<proteinExistence type="predicted"/>
<sequence length="407" mass="44176">MNDTCIIVGASHAGIQLAIGLRQEGWQGRILLLGEEACLPYHRPPLSKSYLKNEADLAIIHPQASLDKHEIEFLASTRVVRIDRQVREVLLDNQQRLAYTKLALCTGASPRRLSIEGSDLQGVHYLRDHADADRLRTQLPGARNVVIIGAGYIGLETAASLRQLGLQVCVLEAAPRILGRSVDEPVSAFFEALHQDNGVTIRTSCQVSQLVGKEHVEAVLCTDGTHYPADIVVIGVGVKANVGLAEDAGLAVDDGILVDSSARTSDAEIVAAGDCTRFPSAHLQRLVRLECLANASDQARVAAATLCGHERRHDALPWFWSDQYATRLQIAGVVDEYERVVQRGDIATGSFCRFYLRDAVVLSALCVNRPKEFIACKRLIATARPVDPTKLADESCDINVALSALPA</sequence>
<feature type="domain" description="FAD/NAD(P)-binding" evidence="5">
    <location>
        <begin position="5"/>
        <end position="296"/>
    </location>
</feature>
<accession>A0ABX8MJ73</accession>
<dbReference type="InterPro" id="IPR028202">
    <property type="entry name" value="Reductase_C"/>
</dbReference>
<dbReference type="SUPFAM" id="SSF51905">
    <property type="entry name" value="FAD/NAD(P)-binding domain"/>
    <property type="match status" value="1"/>
</dbReference>
<evidence type="ECO:0000256" key="3">
    <source>
        <dbReference type="ARBA" id="ARBA00022827"/>
    </source>
</evidence>
<evidence type="ECO:0000256" key="2">
    <source>
        <dbReference type="ARBA" id="ARBA00022630"/>
    </source>
</evidence>
<dbReference type="Pfam" id="PF07992">
    <property type="entry name" value="Pyr_redox_2"/>
    <property type="match status" value="1"/>
</dbReference>
<evidence type="ECO:0000313" key="8">
    <source>
        <dbReference type="Proteomes" id="UP000693952"/>
    </source>
</evidence>
<dbReference type="Pfam" id="PF14759">
    <property type="entry name" value="Reductase_C"/>
    <property type="match status" value="1"/>
</dbReference>
<dbReference type="Proteomes" id="UP000693952">
    <property type="component" value="Chromosome"/>
</dbReference>
<keyword evidence="8" id="KW-1185">Reference proteome</keyword>
<dbReference type="PRINTS" id="PR00411">
    <property type="entry name" value="PNDRDTASEI"/>
</dbReference>
<protein>
    <submittedName>
        <fullName evidence="7">FAD-dependent oxidoreductase</fullName>
    </submittedName>
</protein>
<dbReference type="RefSeq" id="WP_053130012.1">
    <property type="nucleotide sequence ID" value="NZ_CP027706.1"/>
</dbReference>
<dbReference type="InterPro" id="IPR036188">
    <property type="entry name" value="FAD/NAD-bd_sf"/>
</dbReference>
<evidence type="ECO:0000313" key="7">
    <source>
        <dbReference type="EMBL" id="QXH39365.1"/>
    </source>
</evidence>
<dbReference type="InterPro" id="IPR016156">
    <property type="entry name" value="FAD/NAD-linked_Rdtase_dimer_sf"/>
</dbReference>
<dbReference type="Gene3D" id="3.50.50.60">
    <property type="entry name" value="FAD/NAD(P)-binding domain"/>
    <property type="match status" value="2"/>
</dbReference>
<dbReference type="InterPro" id="IPR050446">
    <property type="entry name" value="FAD-oxidoreductase/Apoptosis"/>
</dbReference>
<dbReference type="PRINTS" id="PR00368">
    <property type="entry name" value="FADPNR"/>
</dbReference>
<keyword evidence="2" id="KW-0285">Flavoprotein</keyword>
<reference evidence="7" key="1">
    <citation type="submission" date="2021-06" db="EMBL/GenBank/DDBJ databases">
        <title>Updating the genus Pseudomonas: Description of 43 new species and partition of the Pseudomonas putida group.</title>
        <authorList>
            <person name="Girard L."/>
            <person name="Lood C."/>
            <person name="Vandamme P."/>
            <person name="Rokni-Zadeh H."/>
            <person name="van Noort V."/>
            <person name="Hofte M."/>
            <person name="Lavigne R."/>
            <person name="De Mot R."/>
        </authorList>
    </citation>
    <scope>NUCLEOTIDE SEQUENCE</scope>
    <source>
        <strain evidence="7">CMR12a</strain>
    </source>
</reference>
<feature type="domain" description="Reductase C-terminal" evidence="6">
    <location>
        <begin position="318"/>
        <end position="399"/>
    </location>
</feature>
<evidence type="ECO:0000256" key="1">
    <source>
        <dbReference type="ARBA" id="ARBA00001974"/>
    </source>
</evidence>
<keyword evidence="3" id="KW-0274">FAD</keyword>
<keyword evidence="4" id="KW-0560">Oxidoreductase</keyword>
<dbReference type="PANTHER" id="PTHR43557">
    <property type="entry name" value="APOPTOSIS-INDUCING FACTOR 1"/>
    <property type="match status" value="1"/>
</dbReference>
<comment type="cofactor">
    <cofactor evidence="1">
        <name>FAD</name>
        <dbReference type="ChEBI" id="CHEBI:57692"/>
    </cofactor>
</comment>
<organism evidence="7 8">
    <name type="scientific">Pseudomonas sessilinigenes</name>
    <dbReference type="NCBI Taxonomy" id="658629"/>
    <lineage>
        <taxon>Bacteria</taxon>
        <taxon>Pseudomonadati</taxon>
        <taxon>Pseudomonadota</taxon>
        <taxon>Gammaproteobacteria</taxon>
        <taxon>Pseudomonadales</taxon>
        <taxon>Pseudomonadaceae</taxon>
        <taxon>Pseudomonas</taxon>
    </lineage>
</organism>
<evidence type="ECO:0000256" key="4">
    <source>
        <dbReference type="ARBA" id="ARBA00023002"/>
    </source>
</evidence>
<dbReference type="InterPro" id="IPR023753">
    <property type="entry name" value="FAD/NAD-binding_dom"/>
</dbReference>
<name>A0ABX8MJ73_9PSED</name>
<dbReference type="EMBL" id="CP077074">
    <property type="protein sequence ID" value="QXH39365.1"/>
    <property type="molecule type" value="Genomic_DNA"/>
</dbReference>
<dbReference type="PANTHER" id="PTHR43557:SF2">
    <property type="entry name" value="RIESKE DOMAIN-CONTAINING PROTEIN-RELATED"/>
    <property type="match status" value="1"/>
</dbReference>
<dbReference type="Gene3D" id="3.30.390.30">
    <property type="match status" value="1"/>
</dbReference>
<dbReference type="SUPFAM" id="SSF55424">
    <property type="entry name" value="FAD/NAD-linked reductases, dimerisation (C-terminal) domain"/>
    <property type="match status" value="1"/>
</dbReference>